<evidence type="ECO:0000256" key="1">
    <source>
        <dbReference type="SAM" id="MobiDB-lite"/>
    </source>
</evidence>
<name>A0A6P3QQZ2_PTEVA</name>
<evidence type="ECO:0000313" key="6">
    <source>
        <dbReference type="RefSeq" id="XP_011367433.1"/>
    </source>
</evidence>
<dbReference type="RefSeq" id="XP_011367431.1">
    <property type="nucleotide sequence ID" value="XM_011369129.2"/>
</dbReference>
<dbReference type="GO" id="GO:0005794">
    <property type="term" value="C:Golgi apparatus"/>
    <property type="evidence" value="ECO:0007669"/>
    <property type="project" value="TreeGrafter"/>
</dbReference>
<dbReference type="PANTHER" id="PTHR10164:SF5">
    <property type="entry name" value="ISLET CELL AUTOANTIGEN 1-LIKE PROTEIN"/>
    <property type="match status" value="1"/>
</dbReference>
<organism evidence="4">
    <name type="scientific">Pteropus vampyrus</name>
    <name type="common">Large flying fox</name>
    <dbReference type="NCBI Taxonomy" id="132908"/>
    <lineage>
        <taxon>Eukaryota</taxon>
        <taxon>Metazoa</taxon>
        <taxon>Chordata</taxon>
        <taxon>Craniata</taxon>
        <taxon>Vertebrata</taxon>
        <taxon>Euteleostomi</taxon>
        <taxon>Mammalia</taxon>
        <taxon>Eutheria</taxon>
        <taxon>Laurasiatheria</taxon>
        <taxon>Chiroptera</taxon>
        <taxon>Yinpterochiroptera</taxon>
        <taxon>Pteropodoidea</taxon>
        <taxon>Pteropodidae</taxon>
        <taxon>Pteropodinae</taxon>
        <taxon>Pteropus</taxon>
    </lineage>
</organism>
<dbReference type="FunFam" id="1.20.1270.60:FF:000015">
    <property type="entry name" value="Islet cell autoantigen 1, 69kDa"/>
    <property type="match status" value="1"/>
</dbReference>
<accession>A0A6P3QQZ2</accession>
<feature type="domain" description="AH" evidence="2">
    <location>
        <begin position="55"/>
        <end position="258"/>
    </location>
</feature>
<keyword evidence="3" id="KW-1185">Reference proteome</keyword>
<dbReference type="RefSeq" id="XP_011367432.1">
    <property type="nucleotide sequence ID" value="XM_011369130.2"/>
</dbReference>
<dbReference type="GeneID" id="105298108"/>
<evidence type="ECO:0000313" key="5">
    <source>
        <dbReference type="RefSeq" id="XP_011367432.1"/>
    </source>
</evidence>
<dbReference type="PANTHER" id="PTHR10164">
    <property type="entry name" value="ISLET CELL AUTOANTIGEN 1"/>
    <property type="match status" value="1"/>
</dbReference>
<feature type="compositionally biased region" description="Polar residues" evidence="1">
    <location>
        <begin position="439"/>
        <end position="460"/>
    </location>
</feature>
<dbReference type="KEGG" id="pvp:105298108"/>
<feature type="region of interest" description="Disordered" evidence="1">
    <location>
        <begin position="1"/>
        <end position="28"/>
    </location>
</feature>
<dbReference type="Pfam" id="PF04629">
    <property type="entry name" value="ICA69"/>
    <property type="match status" value="1"/>
</dbReference>
<dbReference type="InterPro" id="IPR027267">
    <property type="entry name" value="AH/BAR_dom_sf"/>
</dbReference>
<dbReference type="InterPro" id="IPR024114">
    <property type="entry name" value="Islet_autoAg_Ica1/Ica1-like"/>
</dbReference>
<dbReference type="SMART" id="SM01015">
    <property type="entry name" value="Arfaptin"/>
    <property type="match status" value="1"/>
</dbReference>
<dbReference type="OrthoDB" id="2126778at2759"/>
<dbReference type="GO" id="GO:0051049">
    <property type="term" value="P:regulation of transport"/>
    <property type="evidence" value="ECO:0007669"/>
    <property type="project" value="TreeGrafter"/>
</dbReference>
<dbReference type="InterPro" id="IPR006723">
    <property type="entry name" value="Islet_autoAg_Ica1_C"/>
</dbReference>
<dbReference type="Pfam" id="PF06456">
    <property type="entry name" value="Arfaptin"/>
    <property type="match status" value="1"/>
</dbReference>
<dbReference type="AlphaFoldDB" id="A0A6P3QQZ2"/>
<feature type="region of interest" description="Disordered" evidence="1">
    <location>
        <begin position="431"/>
        <end position="460"/>
    </location>
</feature>
<dbReference type="Gene3D" id="1.20.1270.60">
    <property type="entry name" value="Arfaptin homology (AH) domain/BAR domain"/>
    <property type="match status" value="1"/>
</dbReference>
<dbReference type="GO" id="GO:0019904">
    <property type="term" value="F:protein domain specific binding"/>
    <property type="evidence" value="ECO:0007669"/>
    <property type="project" value="InterPro"/>
</dbReference>
<dbReference type="SUPFAM" id="SSF103657">
    <property type="entry name" value="BAR/IMD domain-like"/>
    <property type="match status" value="1"/>
</dbReference>
<dbReference type="RefSeq" id="XP_011367433.1">
    <property type="nucleotide sequence ID" value="XM_011369131.2"/>
</dbReference>
<dbReference type="SMART" id="SM01237">
    <property type="entry name" value="ICA69"/>
    <property type="match status" value="1"/>
</dbReference>
<protein>
    <submittedName>
        <fullName evidence="4 5">Islet Cell autoantigen 1-like protein isoform X1</fullName>
    </submittedName>
</protein>
<evidence type="ECO:0000313" key="3">
    <source>
        <dbReference type="Proteomes" id="UP000515202"/>
    </source>
</evidence>
<reference evidence="4" key="1">
    <citation type="submission" date="2022-04" db="UniProtKB">
        <authorList>
            <consortium name="RefSeq"/>
        </authorList>
    </citation>
    <scope>IDENTIFICATION</scope>
    <source>
        <tissue evidence="4 5">Kidney</tissue>
    </source>
</reference>
<gene>
    <name evidence="4 5 6" type="primary">ICA1L</name>
</gene>
<dbReference type="PROSITE" id="PS50870">
    <property type="entry name" value="AH"/>
    <property type="match status" value="1"/>
</dbReference>
<sequence>MNPPSTSRCHSMDSYGQPKPEDNQSVVSRMQKKYWKTKQVFIKATGKKEDEHVVASDAELDAKLEVFHSIQETCSELLKIVEKYQLRLNVISEEEDELGLFLKCQAERDTTQAGRMMDATGKALCSSAKQRLALYTPLSRLKQEVATFSQRAVSDTLMTINRMEHARTEYRGALLWMKDVSQELDPDTLKQMEKFRKVQIQVRNSKASFDKLKMDVCQKVDLLGASRCNMLSHSLTTYQRTLLGFWEKTAQMMSEIHGACIGFHPYDFVALKNLQDASSKLTEDHKKDQRENNSLIEDFNKLILSGEEVSLRSESATEYHKEKDFQIREFEAPQFSNSEKNVAKDLPLDSLEDDFEKEFSFLNNLLSSTSTIEFTQECQTAFGSPSASLTSQEPSVGSEPLAHSAQFLPSHLFDLGLHAAGAINSLTSKGGLEPPLSHVDNQPVPSQSPKKLTKSPNNGNQGMSAWFNLFADLDPLSNPDAIGHPDDELLNA</sequence>
<dbReference type="CTD" id="130026"/>
<dbReference type="Proteomes" id="UP000515202">
    <property type="component" value="Unplaced"/>
</dbReference>
<proteinExistence type="predicted"/>
<evidence type="ECO:0000259" key="2">
    <source>
        <dbReference type="PROSITE" id="PS50870"/>
    </source>
</evidence>
<dbReference type="InterPro" id="IPR010504">
    <property type="entry name" value="AH_dom"/>
</dbReference>
<evidence type="ECO:0000313" key="4">
    <source>
        <dbReference type="RefSeq" id="XP_011367431.1"/>
    </source>
</evidence>